<sequence length="56" mass="6427">PPSRFDIVKHYEPQGALTLHRLSSPTTFTCSCCNKEKKAKLVATYRSRWDDLRCNG</sequence>
<proteinExistence type="predicted"/>
<evidence type="ECO:0000313" key="2">
    <source>
        <dbReference type="Proteomes" id="UP000244855"/>
    </source>
</evidence>
<dbReference type="EMBL" id="KZ805692">
    <property type="protein sequence ID" value="PVH92347.1"/>
    <property type="molecule type" value="Genomic_DNA"/>
</dbReference>
<dbReference type="Proteomes" id="UP000244855">
    <property type="component" value="Unassembled WGS sequence"/>
</dbReference>
<keyword evidence="2" id="KW-1185">Reference proteome</keyword>
<reference evidence="1 2" key="1">
    <citation type="journal article" date="2018" name="Sci. Rep.">
        <title>Comparative genomics provides insights into the lifestyle and reveals functional heterogeneity of dark septate endophytic fungi.</title>
        <authorList>
            <person name="Knapp D.G."/>
            <person name="Nemeth J.B."/>
            <person name="Barry K."/>
            <person name="Hainaut M."/>
            <person name="Henrissat B."/>
            <person name="Johnson J."/>
            <person name="Kuo A."/>
            <person name="Lim J.H.P."/>
            <person name="Lipzen A."/>
            <person name="Nolan M."/>
            <person name="Ohm R.A."/>
            <person name="Tamas L."/>
            <person name="Grigoriev I.V."/>
            <person name="Spatafora J.W."/>
            <person name="Nagy L.G."/>
            <person name="Kovacs G.M."/>
        </authorList>
    </citation>
    <scope>NUCLEOTIDE SEQUENCE [LARGE SCALE GENOMIC DNA]</scope>
    <source>
        <strain evidence="1 2">DSE2036</strain>
    </source>
</reference>
<feature type="non-terminal residue" evidence="1">
    <location>
        <position position="56"/>
    </location>
</feature>
<protein>
    <submittedName>
        <fullName evidence="1">Uncharacterized protein</fullName>
    </submittedName>
</protein>
<organism evidence="1 2">
    <name type="scientific">Periconia macrospinosa</name>
    <dbReference type="NCBI Taxonomy" id="97972"/>
    <lineage>
        <taxon>Eukaryota</taxon>
        <taxon>Fungi</taxon>
        <taxon>Dikarya</taxon>
        <taxon>Ascomycota</taxon>
        <taxon>Pezizomycotina</taxon>
        <taxon>Dothideomycetes</taxon>
        <taxon>Pleosporomycetidae</taxon>
        <taxon>Pleosporales</taxon>
        <taxon>Massarineae</taxon>
        <taxon>Periconiaceae</taxon>
        <taxon>Periconia</taxon>
    </lineage>
</organism>
<accession>A0A2V1D2S9</accession>
<dbReference type="AlphaFoldDB" id="A0A2V1D2S9"/>
<dbReference type="OrthoDB" id="3776781at2759"/>
<name>A0A2V1D2S9_9PLEO</name>
<evidence type="ECO:0000313" key="1">
    <source>
        <dbReference type="EMBL" id="PVH92347.1"/>
    </source>
</evidence>
<feature type="non-terminal residue" evidence="1">
    <location>
        <position position="1"/>
    </location>
</feature>
<gene>
    <name evidence="1" type="ORF">DM02DRAFT_471342</name>
</gene>